<dbReference type="GO" id="GO:0020037">
    <property type="term" value="F:heme binding"/>
    <property type="evidence" value="ECO:0007669"/>
    <property type="project" value="InterPro"/>
</dbReference>
<evidence type="ECO:0000256" key="3">
    <source>
        <dbReference type="ARBA" id="ARBA00022723"/>
    </source>
</evidence>
<evidence type="ECO:0000256" key="2">
    <source>
        <dbReference type="ARBA" id="ARBA00022617"/>
    </source>
</evidence>
<dbReference type="Proteomes" id="UP000193136">
    <property type="component" value="Unassembled WGS sequence"/>
</dbReference>
<dbReference type="InterPro" id="IPR009056">
    <property type="entry name" value="Cyt_c-like_dom"/>
</dbReference>
<dbReference type="PRINTS" id="PR00607">
    <property type="entry name" value="CYTCHROMECIE"/>
</dbReference>
<keyword evidence="2 6" id="KW-0349">Heme</keyword>
<protein>
    <recommendedName>
        <fullName evidence="7">Cytochrome c domain-containing protein</fullName>
    </recommendedName>
</protein>
<gene>
    <name evidence="8" type="ORF">B5V00_01820</name>
</gene>
<proteinExistence type="predicted"/>
<evidence type="ECO:0000313" key="8">
    <source>
        <dbReference type="EMBL" id="ORJ63626.1"/>
    </source>
</evidence>
<dbReference type="PROSITE" id="PS51007">
    <property type="entry name" value="CYTC"/>
    <property type="match status" value="1"/>
</dbReference>
<keyword evidence="4" id="KW-0249">Electron transport</keyword>
<accession>A0A1X0YER7</accession>
<keyword evidence="1" id="KW-0813">Transport</keyword>
<keyword evidence="3 6" id="KW-0479">Metal-binding</keyword>
<feature type="domain" description="Cytochrome c" evidence="7">
    <location>
        <begin position="18"/>
        <end position="102"/>
    </location>
</feature>
<dbReference type="PANTHER" id="PTHR40942">
    <property type="match status" value="1"/>
</dbReference>
<evidence type="ECO:0000313" key="9">
    <source>
        <dbReference type="Proteomes" id="UP000193136"/>
    </source>
</evidence>
<dbReference type="GO" id="GO:0005506">
    <property type="term" value="F:iron ion binding"/>
    <property type="evidence" value="ECO:0007669"/>
    <property type="project" value="InterPro"/>
</dbReference>
<dbReference type="STRING" id="1969733.B5V00_01820"/>
<dbReference type="OrthoDB" id="9811281at2"/>
<dbReference type="EMBL" id="NAAD01000001">
    <property type="protein sequence ID" value="ORJ63626.1"/>
    <property type="molecule type" value="Genomic_DNA"/>
</dbReference>
<dbReference type="PANTHER" id="PTHR40942:SF4">
    <property type="entry name" value="CYTOCHROME C5"/>
    <property type="match status" value="1"/>
</dbReference>
<dbReference type="InterPro" id="IPR036909">
    <property type="entry name" value="Cyt_c-like_dom_sf"/>
</dbReference>
<organism evidence="8 9">
    <name type="scientific">Geothermobacter hydrogeniphilus</name>
    <dbReference type="NCBI Taxonomy" id="1969733"/>
    <lineage>
        <taxon>Bacteria</taxon>
        <taxon>Pseudomonadati</taxon>
        <taxon>Thermodesulfobacteriota</taxon>
        <taxon>Desulfuromonadia</taxon>
        <taxon>Desulfuromonadales</taxon>
        <taxon>Geothermobacteraceae</taxon>
        <taxon>Geothermobacter</taxon>
    </lineage>
</organism>
<dbReference type="SUPFAM" id="SSF46626">
    <property type="entry name" value="Cytochrome c"/>
    <property type="match status" value="1"/>
</dbReference>
<dbReference type="Gene3D" id="1.10.760.10">
    <property type="entry name" value="Cytochrome c-like domain"/>
    <property type="match status" value="1"/>
</dbReference>
<keyword evidence="9" id="KW-1185">Reference proteome</keyword>
<dbReference type="Pfam" id="PF13442">
    <property type="entry name" value="Cytochrome_CBB3"/>
    <property type="match status" value="1"/>
</dbReference>
<evidence type="ECO:0000259" key="7">
    <source>
        <dbReference type="PROSITE" id="PS51007"/>
    </source>
</evidence>
<evidence type="ECO:0000256" key="6">
    <source>
        <dbReference type="PROSITE-ProRule" id="PRU00433"/>
    </source>
</evidence>
<name>A0A1X0YER7_9BACT</name>
<keyword evidence="5 6" id="KW-0408">Iron</keyword>
<dbReference type="AlphaFoldDB" id="A0A1X0YER7"/>
<dbReference type="RefSeq" id="WP_085008912.1">
    <property type="nucleotide sequence ID" value="NZ_NAAD01000001.1"/>
</dbReference>
<dbReference type="GO" id="GO:0009055">
    <property type="term" value="F:electron transfer activity"/>
    <property type="evidence" value="ECO:0007669"/>
    <property type="project" value="InterPro"/>
</dbReference>
<evidence type="ECO:0000256" key="4">
    <source>
        <dbReference type="ARBA" id="ARBA00022982"/>
    </source>
</evidence>
<comment type="caution">
    <text evidence="8">The sequence shown here is derived from an EMBL/GenBank/DDBJ whole genome shotgun (WGS) entry which is preliminary data.</text>
</comment>
<evidence type="ECO:0000256" key="1">
    <source>
        <dbReference type="ARBA" id="ARBA00022448"/>
    </source>
</evidence>
<evidence type="ECO:0000256" key="5">
    <source>
        <dbReference type="ARBA" id="ARBA00023004"/>
    </source>
</evidence>
<dbReference type="InterPro" id="IPR002323">
    <property type="entry name" value="Cyt_CIE"/>
</dbReference>
<reference evidence="8 9" key="1">
    <citation type="submission" date="2017-03" db="EMBL/GenBank/DDBJ databases">
        <title>Genome sequence of Geothermobacter sp. EPR-M, Deep-Sea Iron Reducer.</title>
        <authorList>
            <person name="Tully B."/>
            <person name="Savalia P."/>
            <person name="Abuyen K."/>
            <person name="Baughan C."/>
            <person name="Romero E."/>
            <person name="Ronkowski C."/>
            <person name="Torres B."/>
            <person name="Tremblay J."/>
            <person name="Trujillo A."/>
            <person name="Tyler M."/>
            <person name="Perez-Rodriguez I."/>
            <person name="Amend J."/>
        </authorList>
    </citation>
    <scope>NUCLEOTIDE SEQUENCE [LARGE SCALE GENOMIC DNA]</scope>
    <source>
        <strain evidence="8 9">EPR-M</strain>
    </source>
</reference>
<sequence length="103" mass="11377">MIRWLWLLFACTACVQPPVPEPGVRIYRQACARCHDTGKHGAQRIGDREGWRSRLGQGRDTLLEHSILGFEGAVGHMPPRGGNPALSDADVVAALDYLLEQSR</sequence>